<evidence type="ECO:0000313" key="6">
    <source>
        <dbReference type="EMBL" id="TYD45163.1"/>
    </source>
</evidence>
<gene>
    <name evidence="6" type="ORF">CJF24_09355</name>
    <name evidence="5" type="ORF">NS965_12275</name>
    <name evidence="4" type="ORF">WM43_11085</name>
</gene>
<evidence type="ECO:0000313" key="7">
    <source>
        <dbReference type="Proteomes" id="UP000076809"/>
    </source>
</evidence>
<keyword evidence="1 2" id="KW-0597">Phosphoprotein</keyword>
<keyword evidence="8" id="KW-1185">Reference proteome</keyword>
<name>A0A165STV0_AERVE</name>
<dbReference type="EMBL" id="CP014774">
    <property type="protein sequence ID" value="ANB53163.1"/>
    <property type="molecule type" value="Genomic_DNA"/>
</dbReference>
<evidence type="ECO:0000256" key="1">
    <source>
        <dbReference type="ARBA" id="ARBA00022553"/>
    </source>
</evidence>
<reference evidence="5" key="3">
    <citation type="submission" date="2022-08" db="EMBL/GenBank/DDBJ databases">
        <title>A global survey of hypervirulent Aeromonas hydrophila identified this emerging pathogen in farmed fish in the lower Mekong River basin.</title>
        <authorList>
            <person name="Xu T."/>
            <person name="Rasmussen-Ivey C.R."/>
            <person name="Moen F.S."/>
            <person name="Fernandez Bravo A."/>
            <person name="Lamy B."/>
            <person name="Beaz-Hidalgo R."/>
            <person name="Khan C.D."/>
            <person name="Castro Escarpulli G."/>
            <person name="Yasin I.S.M."/>
            <person name="Figueras M.J."/>
            <person name="Azzam Sayuti M."/>
            <person name="Karim M.M."/>
            <person name="Alam K.M."/>
            <person name="Le T.T.T."/>
            <person name="Thao N.H.P."/>
            <person name="Addo S."/>
            <person name="Duodu S."/>
            <person name="Ali S."/>
            <person name="Mey S."/>
            <person name="Somony T."/>
            <person name="Liles M.R."/>
        </authorList>
    </citation>
    <scope>NUCLEOTIDE SEQUENCE</scope>
    <source>
        <strain evidence="5">0.14</strain>
    </source>
</reference>
<dbReference type="PANTHER" id="PTHR44591">
    <property type="entry name" value="STRESS RESPONSE REGULATOR PROTEIN 1"/>
    <property type="match status" value="1"/>
</dbReference>
<dbReference type="EMBL" id="NQMC01000022">
    <property type="protein sequence ID" value="TYD45163.1"/>
    <property type="molecule type" value="Genomic_DNA"/>
</dbReference>
<evidence type="ECO:0000313" key="4">
    <source>
        <dbReference type="EMBL" id="ANB53163.1"/>
    </source>
</evidence>
<reference evidence="6 8" key="2">
    <citation type="submission" date="2017-08" db="EMBL/GenBank/DDBJ databases">
        <title>Aeromonas veronii bv sobria strain NS22 whole genome sequencing.</title>
        <authorList>
            <person name="Katharios P."/>
            <person name="Ha V.Q."/>
            <person name="Smyrli M."/>
        </authorList>
    </citation>
    <scope>NUCLEOTIDE SEQUENCE [LARGE SCALE GENOMIC DNA]</scope>
    <source>
        <strain evidence="6 8">NS22</strain>
    </source>
</reference>
<accession>A0A165STV0</accession>
<dbReference type="SMART" id="SM00448">
    <property type="entry name" value="REC"/>
    <property type="match status" value="1"/>
</dbReference>
<evidence type="ECO:0000313" key="5">
    <source>
        <dbReference type="EMBL" id="MCR4449155.1"/>
    </source>
</evidence>
<dbReference type="SUPFAM" id="SSF52172">
    <property type="entry name" value="CheY-like"/>
    <property type="match status" value="1"/>
</dbReference>
<evidence type="ECO:0000313" key="8">
    <source>
        <dbReference type="Proteomes" id="UP000323129"/>
    </source>
</evidence>
<dbReference type="GO" id="GO:0000160">
    <property type="term" value="P:phosphorelay signal transduction system"/>
    <property type="evidence" value="ECO:0007669"/>
    <property type="project" value="InterPro"/>
</dbReference>
<dbReference type="PROSITE" id="PS50110">
    <property type="entry name" value="RESPONSE_REGULATORY"/>
    <property type="match status" value="1"/>
</dbReference>
<feature type="modified residue" description="4-aspartylphosphate" evidence="2">
    <location>
        <position position="62"/>
    </location>
</feature>
<dbReference type="PANTHER" id="PTHR44591:SF3">
    <property type="entry name" value="RESPONSE REGULATORY DOMAIN-CONTAINING PROTEIN"/>
    <property type="match status" value="1"/>
</dbReference>
<evidence type="ECO:0000256" key="2">
    <source>
        <dbReference type="PROSITE-ProRule" id="PRU00169"/>
    </source>
</evidence>
<reference evidence="4 7" key="1">
    <citation type="journal article" date="2016" name="J. Clin. Microbiol.">
        <title>Detection and Whole-Genome Sequencing of Carbapenemase-Producing Aeromonas hydrophila Isolates from Routine Perirectal Surveillance Culture.</title>
        <authorList>
            <person name="Hughes H.Y."/>
            <person name="Conlan S.P."/>
            <person name="Lau A.F."/>
            <person name="Dekker J.P."/>
            <person name="Michelin A.V."/>
            <person name="Youn J.H."/>
            <person name="Henderson D.K."/>
            <person name="Frank K.M."/>
            <person name="Segre J.A."/>
            <person name="Palmore T.N."/>
        </authorList>
    </citation>
    <scope>NUCLEOTIDE SEQUENCE [LARGE SCALE GENOMIC DNA]</scope>
    <source>
        <strain evidence="4 7">AVNIH1</strain>
    </source>
</reference>
<dbReference type="Proteomes" id="UP000323129">
    <property type="component" value="Unassembled WGS sequence"/>
</dbReference>
<dbReference type="InterPro" id="IPR050595">
    <property type="entry name" value="Bact_response_regulator"/>
</dbReference>
<dbReference type="InterPro" id="IPR011006">
    <property type="entry name" value="CheY-like_superfamily"/>
</dbReference>
<dbReference type="Proteomes" id="UP000076809">
    <property type="component" value="Chromosome"/>
</dbReference>
<dbReference type="Pfam" id="PF00072">
    <property type="entry name" value="Response_reg"/>
    <property type="match status" value="1"/>
</dbReference>
<dbReference type="Proteomes" id="UP001204061">
    <property type="component" value="Unassembled WGS sequence"/>
</dbReference>
<proteinExistence type="predicted"/>
<organism evidence="4 7">
    <name type="scientific">Aeromonas veronii</name>
    <dbReference type="NCBI Taxonomy" id="654"/>
    <lineage>
        <taxon>Bacteria</taxon>
        <taxon>Pseudomonadati</taxon>
        <taxon>Pseudomonadota</taxon>
        <taxon>Gammaproteobacteria</taxon>
        <taxon>Aeromonadales</taxon>
        <taxon>Aeromonadaceae</taxon>
        <taxon>Aeromonas</taxon>
    </lineage>
</organism>
<dbReference type="Gene3D" id="3.40.50.2300">
    <property type="match status" value="1"/>
</dbReference>
<feature type="domain" description="Response regulatory" evidence="3">
    <location>
        <begin position="6"/>
        <end position="130"/>
    </location>
</feature>
<protein>
    <submittedName>
        <fullName evidence="5">Response regulator</fullName>
    </submittedName>
</protein>
<dbReference type="AlphaFoldDB" id="A0A165STV0"/>
<dbReference type="EMBL" id="JANLFC010000037">
    <property type="protein sequence ID" value="MCR4449155.1"/>
    <property type="molecule type" value="Genomic_DNA"/>
</dbReference>
<evidence type="ECO:0000259" key="3">
    <source>
        <dbReference type="PROSITE" id="PS50110"/>
    </source>
</evidence>
<dbReference type="InterPro" id="IPR001789">
    <property type="entry name" value="Sig_transdc_resp-reg_receiver"/>
</dbReference>
<dbReference type="RefSeq" id="WP_005341867.1">
    <property type="nucleotide sequence ID" value="NZ_AP022281.1"/>
</dbReference>
<sequence>MNKHYLILCVDDEREVLDAVIHDLAPFRSHFELEAAESVDEARAVVEEWERDGNKLALILCDHIMPGTLGVDFLVELNRRASTRASRKLLLTGQAGLEATVEAVNRGGLHYYLAKPWKLETLQEAVREQLTDYLLAEDGENAFHYAPLLNQARLFAAIHDHPFDE</sequence>